<feature type="site" description="Important for substrate specificity" evidence="3">
    <location>
        <position position="168"/>
    </location>
</feature>
<keyword evidence="5" id="KW-1185">Reference proteome</keyword>
<evidence type="ECO:0000256" key="1">
    <source>
        <dbReference type="ARBA" id="ARBA00001968"/>
    </source>
</evidence>
<reference evidence="4" key="1">
    <citation type="submission" date="2021-03" db="EMBL/GenBank/DDBJ databases">
        <title>Alkalibacter marinus sp. nov., isolated from tidal flat sediment.</title>
        <authorList>
            <person name="Namirimu T."/>
            <person name="Yang J.-A."/>
            <person name="Yang S.-H."/>
            <person name="Kim Y.-J."/>
            <person name="Kwon K.K."/>
        </authorList>
    </citation>
    <scope>NUCLEOTIDE SEQUENCE</scope>
    <source>
        <strain evidence="4">ES005</strain>
    </source>
</reference>
<feature type="active site" description="Proton acceptor" evidence="3">
    <location>
        <position position="82"/>
    </location>
</feature>
<dbReference type="HAMAP" id="MF_00528">
    <property type="entry name" value="Maf"/>
    <property type="match status" value="1"/>
</dbReference>
<evidence type="ECO:0000313" key="4">
    <source>
        <dbReference type="EMBL" id="QSX07845.1"/>
    </source>
</evidence>
<dbReference type="RefSeq" id="WP_207299187.1">
    <property type="nucleotide sequence ID" value="NZ_CP071444.1"/>
</dbReference>
<dbReference type="InterPro" id="IPR029001">
    <property type="entry name" value="ITPase-like_fam"/>
</dbReference>
<comment type="cofactor">
    <cofactor evidence="1 3">
        <name>a divalent metal cation</name>
        <dbReference type="ChEBI" id="CHEBI:60240"/>
    </cofactor>
</comment>
<feature type="site" description="Important for substrate specificity" evidence="3">
    <location>
        <position position="83"/>
    </location>
</feature>
<comment type="similarity">
    <text evidence="3">Belongs to the Maf family. YhdE subfamily.</text>
</comment>
<gene>
    <name evidence="4" type="primary">maf</name>
    <name evidence="4" type="ORF">J0B03_08480</name>
</gene>
<dbReference type="GO" id="GO:0047429">
    <property type="term" value="F:nucleoside triphosphate diphosphatase activity"/>
    <property type="evidence" value="ECO:0007669"/>
    <property type="project" value="UniProtKB-EC"/>
</dbReference>
<dbReference type="PANTHER" id="PTHR43213:SF5">
    <property type="entry name" value="BIFUNCTIONAL DTTP_UTP PYROPHOSPHATASE_METHYLTRANSFERASE PROTEIN-RELATED"/>
    <property type="match status" value="1"/>
</dbReference>
<keyword evidence="3" id="KW-0546">Nucleotide metabolism</keyword>
<feature type="site" description="Important for substrate specificity" evidence="3">
    <location>
        <position position="14"/>
    </location>
</feature>
<comment type="catalytic activity">
    <reaction evidence="3">
        <text>dTTP + H2O = dTMP + diphosphate + H(+)</text>
        <dbReference type="Rhea" id="RHEA:28534"/>
        <dbReference type="ChEBI" id="CHEBI:15377"/>
        <dbReference type="ChEBI" id="CHEBI:15378"/>
        <dbReference type="ChEBI" id="CHEBI:33019"/>
        <dbReference type="ChEBI" id="CHEBI:37568"/>
        <dbReference type="ChEBI" id="CHEBI:63528"/>
        <dbReference type="EC" id="3.6.1.9"/>
    </reaction>
</comment>
<dbReference type="KEGG" id="alka:J0B03_08480"/>
<evidence type="ECO:0000256" key="2">
    <source>
        <dbReference type="ARBA" id="ARBA00022801"/>
    </source>
</evidence>
<accession>A0A974XFM3</accession>
<comment type="catalytic activity">
    <reaction evidence="3">
        <text>UTP + H2O = UMP + diphosphate + H(+)</text>
        <dbReference type="Rhea" id="RHEA:29395"/>
        <dbReference type="ChEBI" id="CHEBI:15377"/>
        <dbReference type="ChEBI" id="CHEBI:15378"/>
        <dbReference type="ChEBI" id="CHEBI:33019"/>
        <dbReference type="ChEBI" id="CHEBI:46398"/>
        <dbReference type="ChEBI" id="CHEBI:57865"/>
        <dbReference type="EC" id="3.6.1.9"/>
    </reaction>
</comment>
<dbReference type="EMBL" id="CP071444">
    <property type="protein sequence ID" value="QSX07845.1"/>
    <property type="molecule type" value="Genomic_DNA"/>
</dbReference>
<comment type="caution">
    <text evidence="3">Lacks conserved residue(s) required for the propagation of feature annotation.</text>
</comment>
<dbReference type="GO" id="GO:0005737">
    <property type="term" value="C:cytoplasm"/>
    <property type="evidence" value="ECO:0007669"/>
    <property type="project" value="UniProtKB-SubCell"/>
</dbReference>
<name>A0A974XFM3_9FIRM</name>
<dbReference type="EC" id="3.6.1.9" evidence="3"/>
<sequence length="204" mass="23049">MNEKKLILASGSPRRRELLALIQKNFEVIPSHVDEKAMEEKIFKDSPNSFEEKVEMLVKQLSLEKARQVARRFPQAMVIGADTVVVHEGKVLGKPENNAEAFEMIRSLAGQIHRVMTGVAVCWNGNEDVFISQTKVCFLPWDEQMEREVEGYVKDGHPMDKAGGYGIQETAGLWVDWIDGDYFNVVGLPVAKLNKVMDQMKKGK</sequence>
<dbReference type="Gene3D" id="3.90.950.10">
    <property type="match status" value="1"/>
</dbReference>
<protein>
    <recommendedName>
        <fullName evidence="3">dTTP/UTP pyrophosphatase</fullName>
        <shortName evidence="3">dTTPase/UTPase</shortName>
        <ecNumber evidence="3">3.6.1.9</ecNumber>
    </recommendedName>
    <alternativeName>
        <fullName evidence="3">Nucleoside triphosphate pyrophosphatase</fullName>
    </alternativeName>
    <alternativeName>
        <fullName evidence="3">Nucleotide pyrophosphatase</fullName>
        <shortName evidence="3">Nucleotide PPase</shortName>
    </alternativeName>
</protein>
<dbReference type="Pfam" id="PF02545">
    <property type="entry name" value="Maf"/>
    <property type="match status" value="1"/>
</dbReference>
<dbReference type="Proteomes" id="UP000663499">
    <property type="component" value="Chromosome"/>
</dbReference>
<dbReference type="InterPro" id="IPR003697">
    <property type="entry name" value="Maf-like"/>
</dbReference>
<comment type="subcellular location">
    <subcellularLocation>
        <location evidence="3">Cytoplasm</location>
    </subcellularLocation>
</comment>
<dbReference type="AlphaFoldDB" id="A0A974XFM3"/>
<dbReference type="NCBIfam" id="TIGR00172">
    <property type="entry name" value="maf"/>
    <property type="match status" value="1"/>
</dbReference>
<dbReference type="PIRSF" id="PIRSF006305">
    <property type="entry name" value="Maf"/>
    <property type="match status" value="1"/>
</dbReference>
<evidence type="ECO:0000313" key="5">
    <source>
        <dbReference type="Proteomes" id="UP000663499"/>
    </source>
</evidence>
<keyword evidence="2 3" id="KW-0378">Hydrolase</keyword>
<organism evidence="4 5">
    <name type="scientific">Alkalibacter rhizosphaerae</name>
    <dbReference type="NCBI Taxonomy" id="2815577"/>
    <lineage>
        <taxon>Bacteria</taxon>
        <taxon>Bacillati</taxon>
        <taxon>Bacillota</taxon>
        <taxon>Clostridia</taxon>
        <taxon>Eubacteriales</taxon>
        <taxon>Eubacteriaceae</taxon>
        <taxon>Alkalibacter</taxon>
    </lineage>
</organism>
<dbReference type="GO" id="GO:0009117">
    <property type="term" value="P:nucleotide metabolic process"/>
    <property type="evidence" value="ECO:0007669"/>
    <property type="project" value="UniProtKB-KW"/>
</dbReference>
<evidence type="ECO:0000256" key="3">
    <source>
        <dbReference type="HAMAP-Rule" id="MF_00528"/>
    </source>
</evidence>
<dbReference type="SUPFAM" id="SSF52972">
    <property type="entry name" value="ITPase-like"/>
    <property type="match status" value="1"/>
</dbReference>
<keyword evidence="3" id="KW-0963">Cytoplasm</keyword>
<dbReference type="CDD" id="cd00555">
    <property type="entry name" value="Maf"/>
    <property type="match status" value="1"/>
</dbReference>
<comment type="function">
    <text evidence="3">Nucleoside triphosphate pyrophosphatase that hydrolyzes dTTP and UTP. May have a dual role in cell division arrest and in preventing the incorporation of modified nucleotides into cellular nucleic acids.</text>
</comment>
<dbReference type="PANTHER" id="PTHR43213">
    <property type="entry name" value="BIFUNCTIONAL DTTP/UTP PYROPHOSPHATASE/METHYLTRANSFERASE PROTEIN-RELATED"/>
    <property type="match status" value="1"/>
</dbReference>
<proteinExistence type="inferred from homology"/>